<evidence type="ECO:0000313" key="1">
    <source>
        <dbReference type="EMBL" id="QSR86327.1"/>
    </source>
</evidence>
<reference evidence="1 2" key="1">
    <citation type="submission" date="2020-12" db="EMBL/GenBank/DDBJ databases">
        <authorList>
            <person name="Awala S.I."/>
            <person name="Gwak J.-H."/>
            <person name="Kim S.-J."/>
            <person name="Rhee S.-K."/>
        </authorList>
    </citation>
    <scope>NUCLEOTIDE SEQUENCE [LARGE SCALE GENOMIC DNA]</scope>
    <source>
        <strain evidence="1 2">IT5</strain>
    </source>
</reference>
<gene>
    <name evidence="1" type="ORF">EM20IM_07430</name>
</gene>
<organism evidence="1 2">
    <name type="scientific">Candidatus Methylacidiphilum infernorum</name>
    <dbReference type="NCBI Taxonomy" id="511746"/>
    <lineage>
        <taxon>Bacteria</taxon>
        <taxon>Pseudomonadati</taxon>
        <taxon>Verrucomicrobiota</taxon>
        <taxon>Methylacidiphilae</taxon>
        <taxon>Methylacidiphilales</taxon>
        <taxon>Methylacidiphilaceae</taxon>
        <taxon>Methylacidiphilum (ex Ratnadevi et al. 2023)</taxon>
    </lineage>
</organism>
<dbReference type="Proteomes" id="UP000663088">
    <property type="component" value="Chromosome"/>
</dbReference>
<sequence length="98" mass="10891">MIKILTLILTVSRQSSKYQQFLEKLFFYHDQGYQIYVFCLDEGVKEIESLTSLAEGVHVLGCAYANQARSLPVIEKATYGGLGLLADLIVGSDLILAF</sequence>
<dbReference type="RefSeq" id="WP_206845363.1">
    <property type="nucleotide sequence ID" value="NZ_CP065956.1"/>
</dbReference>
<evidence type="ECO:0000313" key="2">
    <source>
        <dbReference type="Proteomes" id="UP000663088"/>
    </source>
</evidence>
<dbReference type="SUPFAM" id="SSF75169">
    <property type="entry name" value="DsrEFH-like"/>
    <property type="match status" value="1"/>
</dbReference>
<dbReference type="EMBL" id="CP065956">
    <property type="protein sequence ID" value="QSR86327.1"/>
    <property type="molecule type" value="Genomic_DNA"/>
</dbReference>
<keyword evidence="2" id="KW-1185">Reference proteome</keyword>
<dbReference type="InterPro" id="IPR027396">
    <property type="entry name" value="DsrEFH-like"/>
</dbReference>
<name>A0ABX7PTR6_9BACT</name>
<protein>
    <recommendedName>
        <fullName evidence="3">Peroxiredoxin</fullName>
    </recommendedName>
</protein>
<accession>A0ABX7PTR6</accession>
<proteinExistence type="predicted"/>
<evidence type="ECO:0008006" key="3">
    <source>
        <dbReference type="Google" id="ProtNLM"/>
    </source>
</evidence>